<name>A0A7D7F187_9VIRU</name>
<accession>A0A7D7F187</accession>
<evidence type="ECO:0000313" key="2">
    <source>
        <dbReference type="Proteomes" id="UP000677738"/>
    </source>
</evidence>
<dbReference type="GO" id="GO:0019013">
    <property type="term" value="C:viral nucleocapsid"/>
    <property type="evidence" value="ECO:0007669"/>
    <property type="project" value="UniProtKB-KW"/>
</dbReference>
<sequence length="496" mass="54708">MAGNNDIPQPFRGIETRDQARTAVNEMRTLVDTITSYPTFLERIPNEFASYVRDAFAAGNDQAKRSAVSAKLLSDNLRDAVPAVAQFYILSGKFVTAAKATIEELSAQLDNLRYDDFLAPGTECTDPDLINLYNTLIDKFRAGLTGRGIVLDRELISQEGEVRNVLNVFDQAPGIGRMLETMNRKRAATNDRENIGAEHLQEVRQVLAGDWNMGFMFSFVRQTRAATGFGAMLVGNEWVERPAGMADRGNALLLSSALARDSQLLGDLLTRAEAFVADERNAENVNLDLLKRAVVEARSMLKPDHPDAGAGAGFQSQRSNIDPLFLTFYIAFKQLALTVKDFYLWQGAIYTAGRMIRGKGKMTILLRSLVGRPGIADMINKLSQSTAIHSPPWVLNSSRIYDMVAAIGICDTFNPNATITTPGISWRYFFNIRLNRPELIKLVVALNTVEGINEGAIDEIIQAERILYQLIVGRTSSVSSTNHIIGNALNVEIQGV</sequence>
<protein>
    <submittedName>
        <fullName evidence="1">Nucleocapsid protein</fullName>
    </submittedName>
</protein>
<evidence type="ECO:0000313" key="1">
    <source>
        <dbReference type="EMBL" id="QMP82319.1"/>
    </source>
</evidence>
<dbReference type="KEGG" id="vg:80550414"/>
<proteinExistence type="predicted"/>
<reference evidence="1" key="1">
    <citation type="journal article" date="2019" name="PLoS Pathog.">
        <title>Re-assessing the diversity of negative strand RNA viruses in insects.</title>
        <authorList>
            <person name="Kafer S."/>
            <person name="Paraskevopoulou S."/>
            <person name="Zirkel F."/>
            <person name="Wieseke N."/>
            <person name="Donath A."/>
            <person name="Petersen M."/>
            <person name="Jones T.C."/>
            <person name="Liu S."/>
            <person name="Zhou X."/>
            <person name="Middendorf M."/>
            <person name="Junglen S."/>
            <person name="Misof B."/>
            <person name="Drosten C."/>
        </authorList>
    </citation>
    <scope>NUCLEOTIDE SEQUENCE</scope>
    <source>
        <strain evidence="1">OKIAV321</strain>
    </source>
</reference>
<reference evidence="1" key="2">
    <citation type="submission" date="2020-03" db="EMBL/GenBank/DDBJ databases">
        <authorList>
            <person name="Kafer S."/>
            <person name="Paraskevopoulou S."/>
            <person name="Zirkel F."/>
            <person name="Wieseke N."/>
            <person name="Donath A."/>
            <person name="Petersen M."/>
            <person name="Jones T.C."/>
            <person name="Liu S."/>
            <person name="Zhou X."/>
            <person name="Middendorf M."/>
            <person name="Junglen S."/>
            <person name="Misof B."/>
            <person name="Drosten C."/>
        </authorList>
    </citation>
    <scope>NUCLEOTIDE SEQUENCE</scope>
    <source>
        <strain evidence="1">OKIAV321</strain>
    </source>
</reference>
<dbReference type="EMBL" id="MT153521">
    <property type="protein sequence ID" value="QMP82319.1"/>
    <property type="molecule type" value="Viral_cRNA"/>
</dbReference>
<keyword evidence="1" id="KW-0946">Virion</keyword>
<dbReference type="GeneID" id="80550414"/>
<dbReference type="Proteomes" id="UP000677738">
    <property type="component" value="Genome"/>
</dbReference>
<organism evidence="1 2">
    <name type="scientific">red goblin roach virus 1</name>
    <dbReference type="NCBI Taxonomy" id="3118717"/>
    <lineage>
        <taxon>Viruses</taxon>
        <taxon>Riboviria</taxon>
        <taxon>Orthornavirae</taxon>
        <taxon>Negarnaviricota</taxon>
        <taxon>Polyploviricotina</taxon>
        <taxon>Bunyaviricetes</taxon>
        <taxon>Hareavirales</taxon>
        <taxon>Nairoviridae</taxon>
        <taxon>Ocetevirus</taxon>
        <taxon>Ocetevirus paratemnopterygis</taxon>
    </lineage>
</organism>
<keyword evidence="2" id="KW-1185">Reference proteome</keyword>
<keyword evidence="1" id="KW-0543">Viral nucleoprotein</keyword>
<dbReference type="RefSeq" id="YP_010840023.1">
    <property type="nucleotide sequence ID" value="NC_078343.1"/>
</dbReference>